<dbReference type="PATRIC" id="fig|1123500.6.peg.390"/>
<dbReference type="Pfam" id="PF00440">
    <property type="entry name" value="TetR_N"/>
    <property type="match status" value="1"/>
</dbReference>
<dbReference type="InterPro" id="IPR001647">
    <property type="entry name" value="HTH_TetR"/>
</dbReference>
<protein>
    <submittedName>
        <fullName evidence="4">Transcriptional regulator</fullName>
    </submittedName>
</protein>
<evidence type="ECO:0000256" key="1">
    <source>
        <dbReference type="ARBA" id="ARBA00023125"/>
    </source>
</evidence>
<dbReference type="InterPro" id="IPR009057">
    <property type="entry name" value="Homeodomain-like_sf"/>
</dbReference>
<evidence type="ECO:0000313" key="4">
    <source>
        <dbReference type="EMBL" id="KRN33583.1"/>
    </source>
</evidence>
<dbReference type="AlphaFoldDB" id="A0A0R2FYM3"/>
<dbReference type="RefSeq" id="WP_022790917.1">
    <property type="nucleotide sequence ID" value="NZ_ATUU01000001.1"/>
</dbReference>
<dbReference type="PRINTS" id="PR00455">
    <property type="entry name" value="HTHTETR"/>
</dbReference>
<sequence>MINLSFNLPYQVRSIPKPYYDSHVMKNMLTESIRQQTDDQIIDATLTLLQSQSYDQLAVTEITRLAGVSRMAFYRHFGTKEAVINAIVAQLTQDFQAEAKALPLDSAAIARAFFGFIQVNGTAIAVLLNAGLREQFYPPLRDILHDLYVQLFSQARQNSAGPSIDYVADFTASGMLALAIRWIATGLHESIDDMTAIASEMTDAQHASL</sequence>
<dbReference type="Pfam" id="PF14278">
    <property type="entry name" value="TetR_C_8"/>
    <property type="match status" value="1"/>
</dbReference>
<dbReference type="InParanoid" id="A0A0R2FYM3"/>
<keyword evidence="5" id="KW-1185">Reference proteome</keyword>
<dbReference type="InterPro" id="IPR050624">
    <property type="entry name" value="HTH-type_Tx_Regulator"/>
</dbReference>
<dbReference type="eggNOG" id="COG1309">
    <property type="taxonomic scope" value="Bacteria"/>
</dbReference>
<reference evidence="4 5" key="1">
    <citation type="journal article" date="2015" name="Genome Announc.">
        <title>Expanding the biotechnology potential of lactobacilli through comparative genomics of 213 strains and associated genera.</title>
        <authorList>
            <person name="Sun Z."/>
            <person name="Harris H.M."/>
            <person name="McCann A."/>
            <person name="Guo C."/>
            <person name="Argimon S."/>
            <person name="Zhang W."/>
            <person name="Yang X."/>
            <person name="Jeffery I.B."/>
            <person name="Cooney J.C."/>
            <person name="Kagawa T.F."/>
            <person name="Liu W."/>
            <person name="Song Y."/>
            <person name="Salvetti E."/>
            <person name="Wrobel A."/>
            <person name="Rasinkangas P."/>
            <person name="Parkhill J."/>
            <person name="Rea M.C."/>
            <person name="O'Sullivan O."/>
            <person name="Ritari J."/>
            <person name="Douillard F.P."/>
            <person name="Paul Ross R."/>
            <person name="Yang R."/>
            <person name="Briner A.E."/>
            <person name="Felis G.E."/>
            <person name="de Vos W.M."/>
            <person name="Barrangou R."/>
            <person name="Klaenhammer T.R."/>
            <person name="Caufield P.W."/>
            <person name="Cui Y."/>
            <person name="Zhang H."/>
            <person name="O'Toole P.W."/>
        </authorList>
    </citation>
    <scope>NUCLEOTIDE SEQUENCE [LARGE SCALE GENOMIC DNA]</scope>
    <source>
        <strain evidence="4 5">DSM 20190</strain>
    </source>
</reference>
<dbReference type="InterPro" id="IPR039532">
    <property type="entry name" value="TetR_C_Firmicutes"/>
</dbReference>
<comment type="caution">
    <text evidence="4">The sequence shown here is derived from an EMBL/GenBank/DDBJ whole genome shotgun (WGS) entry which is preliminary data.</text>
</comment>
<dbReference type="PROSITE" id="PS50977">
    <property type="entry name" value="HTH_TETR_2"/>
    <property type="match status" value="1"/>
</dbReference>
<organism evidence="4 5">
    <name type="scientific">Weissella halotolerans DSM 20190</name>
    <dbReference type="NCBI Taxonomy" id="1123500"/>
    <lineage>
        <taxon>Bacteria</taxon>
        <taxon>Bacillati</taxon>
        <taxon>Bacillota</taxon>
        <taxon>Bacilli</taxon>
        <taxon>Lactobacillales</taxon>
        <taxon>Lactobacillaceae</taxon>
        <taxon>Weissella</taxon>
    </lineage>
</organism>
<dbReference type="Gene3D" id="1.10.357.10">
    <property type="entry name" value="Tetracycline Repressor, domain 2"/>
    <property type="match status" value="1"/>
</dbReference>
<dbReference type="SUPFAM" id="SSF46689">
    <property type="entry name" value="Homeodomain-like"/>
    <property type="match status" value="1"/>
</dbReference>
<evidence type="ECO:0000256" key="2">
    <source>
        <dbReference type="PROSITE-ProRule" id="PRU00335"/>
    </source>
</evidence>
<dbReference type="EMBL" id="JQAX01000001">
    <property type="protein sequence ID" value="KRN33583.1"/>
    <property type="molecule type" value="Genomic_DNA"/>
</dbReference>
<dbReference type="GO" id="GO:0003677">
    <property type="term" value="F:DNA binding"/>
    <property type="evidence" value="ECO:0007669"/>
    <property type="project" value="UniProtKB-UniRule"/>
</dbReference>
<feature type="domain" description="HTH tetR-type" evidence="3">
    <location>
        <begin position="35"/>
        <end position="95"/>
    </location>
</feature>
<gene>
    <name evidence="4" type="ORF">IV68_GL000389</name>
</gene>
<evidence type="ECO:0000313" key="5">
    <source>
        <dbReference type="Proteomes" id="UP000051296"/>
    </source>
</evidence>
<dbReference type="PANTHER" id="PTHR43479:SF11">
    <property type="entry name" value="ACREF_ENVCD OPERON REPRESSOR-RELATED"/>
    <property type="match status" value="1"/>
</dbReference>
<dbReference type="STRING" id="1123500.GCA_000420365_00115"/>
<dbReference type="PANTHER" id="PTHR43479">
    <property type="entry name" value="ACREF/ENVCD OPERON REPRESSOR-RELATED"/>
    <property type="match status" value="1"/>
</dbReference>
<proteinExistence type="predicted"/>
<keyword evidence="1 2" id="KW-0238">DNA-binding</keyword>
<name>A0A0R2FYM3_9LACO</name>
<dbReference type="Proteomes" id="UP000051296">
    <property type="component" value="Unassembled WGS sequence"/>
</dbReference>
<evidence type="ECO:0000259" key="3">
    <source>
        <dbReference type="PROSITE" id="PS50977"/>
    </source>
</evidence>
<feature type="DNA-binding region" description="H-T-H motif" evidence="2">
    <location>
        <begin position="58"/>
        <end position="77"/>
    </location>
</feature>
<accession>A0A0R2FYM3</accession>